<keyword evidence="2" id="KW-0812">Transmembrane</keyword>
<proteinExistence type="predicted"/>
<reference evidence="3" key="1">
    <citation type="submission" date="2023-04" db="EMBL/GenBank/DDBJ databases">
        <title>Black Yeasts Isolated from many extreme environments.</title>
        <authorList>
            <person name="Coleine C."/>
            <person name="Stajich J.E."/>
            <person name="Selbmann L."/>
        </authorList>
    </citation>
    <scope>NUCLEOTIDE SEQUENCE</scope>
    <source>
        <strain evidence="3">CCFEE 5312</strain>
    </source>
</reference>
<evidence type="ECO:0000256" key="1">
    <source>
        <dbReference type="SAM" id="MobiDB-lite"/>
    </source>
</evidence>
<organism evidence="3 4">
    <name type="scientific">Extremus antarcticus</name>
    <dbReference type="NCBI Taxonomy" id="702011"/>
    <lineage>
        <taxon>Eukaryota</taxon>
        <taxon>Fungi</taxon>
        <taxon>Dikarya</taxon>
        <taxon>Ascomycota</taxon>
        <taxon>Pezizomycotina</taxon>
        <taxon>Dothideomycetes</taxon>
        <taxon>Dothideomycetidae</taxon>
        <taxon>Mycosphaerellales</taxon>
        <taxon>Extremaceae</taxon>
        <taxon>Extremus</taxon>
    </lineage>
</organism>
<dbReference type="AlphaFoldDB" id="A0AAJ0DP93"/>
<feature type="region of interest" description="Disordered" evidence="1">
    <location>
        <begin position="1"/>
        <end position="21"/>
    </location>
</feature>
<evidence type="ECO:0000256" key="2">
    <source>
        <dbReference type="SAM" id="Phobius"/>
    </source>
</evidence>
<dbReference type="Proteomes" id="UP001271007">
    <property type="component" value="Unassembled WGS sequence"/>
</dbReference>
<protein>
    <submittedName>
        <fullName evidence="3">Uncharacterized protein</fullName>
    </submittedName>
</protein>
<dbReference type="EMBL" id="JAWDJX010000013">
    <property type="protein sequence ID" value="KAK3054209.1"/>
    <property type="molecule type" value="Genomic_DNA"/>
</dbReference>
<accession>A0AAJ0DP93</accession>
<keyword evidence="2" id="KW-0472">Membrane</keyword>
<gene>
    <name evidence="3" type="ORF">LTR09_004987</name>
</gene>
<keyword evidence="4" id="KW-1185">Reference proteome</keyword>
<feature type="transmembrane region" description="Helical" evidence="2">
    <location>
        <begin position="60"/>
        <end position="82"/>
    </location>
</feature>
<name>A0AAJ0DP93_9PEZI</name>
<comment type="caution">
    <text evidence="3">The sequence shown here is derived from an EMBL/GenBank/DDBJ whole genome shotgun (WGS) entry which is preliminary data.</text>
</comment>
<keyword evidence="2" id="KW-1133">Transmembrane helix</keyword>
<evidence type="ECO:0000313" key="3">
    <source>
        <dbReference type="EMBL" id="KAK3054209.1"/>
    </source>
</evidence>
<evidence type="ECO:0000313" key="4">
    <source>
        <dbReference type="Proteomes" id="UP001271007"/>
    </source>
</evidence>
<sequence>MDGGSALVLRPSQLPSMNSSGDGTMTISGWTILRGLANDTTRDDSVTEATSTVLTTSHMVGVGAGVGVPLLLALPVAVMMIVRKYRRLSTLATKIVPGTPDDELTSPVSENSKQSLSFIAYRPYRPPLTKLGVL</sequence>